<evidence type="ECO:0000313" key="3">
    <source>
        <dbReference type="Proteomes" id="UP001597094"/>
    </source>
</evidence>
<dbReference type="SMART" id="SM00089">
    <property type="entry name" value="PKD"/>
    <property type="match status" value="4"/>
</dbReference>
<dbReference type="RefSeq" id="WP_377529133.1">
    <property type="nucleotide sequence ID" value="NZ_JBHTLD010000147.1"/>
</dbReference>
<evidence type="ECO:0000313" key="2">
    <source>
        <dbReference type="EMBL" id="MFD1187500.1"/>
    </source>
</evidence>
<dbReference type="SUPFAM" id="SSF49299">
    <property type="entry name" value="PKD domain"/>
    <property type="match status" value="3"/>
</dbReference>
<protein>
    <submittedName>
        <fullName evidence="2">Gliding motility-associated C-terminal domain-containing protein</fullName>
    </submittedName>
</protein>
<dbReference type="Gene3D" id="2.60.40.10">
    <property type="entry name" value="Immunoglobulins"/>
    <property type="match status" value="3"/>
</dbReference>
<dbReference type="InterPro" id="IPR035986">
    <property type="entry name" value="PKD_dom_sf"/>
</dbReference>
<dbReference type="Pfam" id="PF18911">
    <property type="entry name" value="PKD_4"/>
    <property type="match status" value="1"/>
</dbReference>
<dbReference type="Pfam" id="PF13585">
    <property type="entry name" value="CHU_C"/>
    <property type="match status" value="1"/>
</dbReference>
<dbReference type="InterPro" id="IPR022409">
    <property type="entry name" value="PKD/Chitinase_dom"/>
</dbReference>
<feature type="domain" description="PKD" evidence="1">
    <location>
        <begin position="490"/>
        <end position="543"/>
    </location>
</feature>
<dbReference type="Pfam" id="PF19081">
    <property type="entry name" value="Ig_7"/>
    <property type="match status" value="6"/>
</dbReference>
<dbReference type="NCBIfam" id="TIGR04131">
    <property type="entry name" value="Bac_Flav_CTERM"/>
    <property type="match status" value="1"/>
</dbReference>
<proteinExistence type="predicted"/>
<evidence type="ECO:0000259" key="1">
    <source>
        <dbReference type="PROSITE" id="PS50093"/>
    </source>
</evidence>
<dbReference type="Proteomes" id="UP001597094">
    <property type="component" value="Unassembled WGS sequence"/>
</dbReference>
<dbReference type="InterPro" id="IPR044023">
    <property type="entry name" value="Ig_7"/>
</dbReference>
<dbReference type="InterPro" id="IPR000601">
    <property type="entry name" value="PKD_dom"/>
</dbReference>
<feature type="domain" description="PKD" evidence="1">
    <location>
        <begin position="100"/>
        <end position="149"/>
    </location>
</feature>
<dbReference type="EMBL" id="JBHTLD010000147">
    <property type="protein sequence ID" value="MFD1187500.1"/>
    <property type="molecule type" value="Genomic_DNA"/>
</dbReference>
<dbReference type="InterPro" id="IPR026341">
    <property type="entry name" value="T9SS_type_B"/>
</dbReference>
<dbReference type="InterPro" id="IPR013783">
    <property type="entry name" value="Ig-like_fold"/>
</dbReference>
<dbReference type="CDD" id="cd00146">
    <property type="entry name" value="PKD"/>
    <property type="match status" value="2"/>
</dbReference>
<organism evidence="2 3">
    <name type="scientific">Pontibacter rugosus</name>
    <dbReference type="NCBI Taxonomy" id="1745966"/>
    <lineage>
        <taxon>Bacteria</taxon>
        <taxon>Pseudomonadati</taxon>
        <taxon>Bacteroidota</taxon>
        <taxon>Cytophagia</taxon>
        <taxon>Cytophagales</taxon>
        <taxon>Hymenobacteraceae</taxon>
        <taxon>Pontibacter</taxon>
    </lineage>
</organism>
<dbReference type="Gene3D" id="2.60.40.2700">
    <property type="match status" value="2"/>
</dbReference>
<accession>A0ABW3SSF3</accession>
<name>A0ABW3SSF3_9BACT</name>
<dbReference type="PROSITE" id="PS50093">
    <property type="entry name" value="PKD"/>
    <property type="match status" value="2"/>
</dbReference>
<gene>
    <name evidence="2" type="ORF">ACFQ2O_14880</name>
</gene>
<comment type="caution">
    <text evidence="2">The sequence shown here is derived from an EMBL/GenBank/DDBJ whole genome shotgun (WGS) entry which is preliminary data.</text>
</comment>
<sequence>MNILLPLFYALLMVTGQLPEPTQQQIAPDEVAEKKKAIFYSSVFSSTAPTADAACQADATLIDSGAGPFGSPFKNCSSVGSLYTLEVQNNSTTKATNSGYKIDWGDGSTVQTFTTLDKVVHTYTKRGAFNLTFTVTDNSGCETSREYQVFNLSNPGFAVGNPGSTTACLTPTSPTVTFSFPVSAIESNPPTTVYTFSFDDGSAPEVYTHEQMMALKKITHTFVKSSCDMPNQYFTISGVAEYPCGSTKMRTPGSVEGIVINKSTNADFNISGGPLYCAGGTVTLGNSTNNPDLCPITFDWSILDGQEGIDWVFAEGSRSAPGIKLRFIKAGKYRIKLSTFTAGCGQDEVVKEITIREAANAAFDYTLDKGTSCEDLLVSTVNNSTGYNLTHEWSIRYGNNNAAQPNDYAIVSGTLTSATPQFLLKRIGKYSITLKSSNGCSTNSITKEVTVKGTPTVAFKNTTAQNCGSFILDYNNALNINANNGTISKYTWTVDNGASFSGGTNSNSVEPKINFPATGTYRVRVSIMNECGSSSTATQTVTVHPMPTAPEVDGLTVCLNDRPTLTVKSPVAGETYRWYNQAAGGTALGTGVSFTTPDPLTAETTTFYVEAVNDKGCASVLPRTEVVVKALTAVTGNTISTTKTVYCQGSVPDKFIGGQPAGGGGAPYTFLWEVSTNGVDFTNAPGINTEKDYTPIQALGSTNTVFRRKVFNNPCQTVTSNEVELKVIPTPQKPVLQNQNVCYNQSATLQISNVQQDVNYTWYDAPAGGNIVATGTSHTLTAVKNNTTLYIEAVSATTPACQQPERAVVTVSVTPAIVGGTQISSPASVVCYNSSPGQLTGAAPTGGTGTYTYTWYSSSPSGDFVEVYNGPEANFTAPALTQKTQFKRIARSGSCEVISNTIIVDVEELPAAPTAQGITTICFGGGTILTATAPGGTYTWYTQAGVQLQEGAALTVTGLDKTTTYLVSSKSALGCEGPKTAVTVYVAPALANNNISGEQTVCSGSSVLALSGSLPTGGDGTNYTYFWEYSTDEGATYQTAPGDNTLQDYTPIGTFTNNTWYRRKVSSEPCAEVISNVVKITVVPLPDAPVVQNTQACYGSKVTLAVENPVNGVKYRWYDASGAVVKNGNTYDTPILTSTSNYAVEAILDNASACVSSSRTAVTVTVIPAMMGGDIISTPKPVVCKGSSPGALSGDAPTGGTGTYTYQWYASTTNSTSGFDKIENATDQAYTPQNMQETTWYKREVYSSTCKKESIIIRVVVEVVPAAPTVQGIREVCYGGSTVLTAQGQGGSYNWYDENNVQIHTGTAPYYGQNLTRSRTFYVEAESATGCTSPRTEVNITVVPVLTNTISADKAICENEDPGTIGGMLSGGNGPDSYKIRWEYSSGGSAFTAAPGSNNEPSYSPGPLSVTTTYRRVVESGDCEQRSNSVTISIANTIAGNTISGGGTICAGGSPGTVTGNGSTGFSYQWYASTTSATTGFQPISVNGTNRDYTPAALLETTWFQREIISGNCSSMSNTILVTVEKAITNNSIRTSVTEVCIGGKPGTITGEEVQGGNGSPTYLWQWTKVSEPGNYKPAPGANTGKDYVPIPNDPALNLTEAVYFRRIVTAGLCSPSESNEILVSVIPTVVNGITTASNTLCVNEAPAQFVSATPVSGGKPGNYTYRWERSLNGGAWGTVANTEDYTPTDGLAAGTWQYRRWIGSGGCSETLSNVLTIKVNPAITGNQLAAVAPVCVGTTVTLSGTATIAGGDNTRYEYLWEQSVNGTNYFTLTGEAGDKLTIPIVERSWFRRTVKSGNCVSVSVPVEVQVQQPIAVQITGAQSLCLGTPLSKLAVTILAGGGSSNKIQWMKSDTEGGIYASIPGATANEYLPTAVTRPTWFKVKVTGSACQDGWSNAVKVEFYPAIVNRIGDSQTICQGSAAAIIGSTQTITGGAGADSYTFQWLSSIDGTNFTIITGAPNADSYTPQNVTKRTWFKRVVYSASCSNESDAVEVNVQTPPVNKISIANDHICSGTIPAPITSETLGGTSEPYTFVWQQSTDGVTYRTISGAVDATYQPQALTRTTWFKRIVRSKVCGEITGNDNVVRIQVDQPVKDNFIVTKPAAVCVGQAIPELKGSNPTGGNGNPTYLWMASVQGESIGFAPAAGDNKAQHYQPRNVERTTWYKRMVYAAPCQESESPVVKLEVAPKPDIPTAEAVTVCLGTSATLTAKAAAAGDVLQWYDAPTGGKLLGTSTTYTSAKLYNNTSFYVQATNQSNCVSSSRFEVKVQIVEPKAEASEDVTVVEGKAVELWAKGGVSYSWSPVAGLTDPTSATPKASPKETTTYTVTVTTAEGCTASAKVTVTVSPKVLAANVITPNGDNKNDRFKIMHIENYPDCRVEIFSRWGEKVFESKGYSELQEWDGTRNGQLLPMAAYYYIIYLNNGEEPISGSVTLIR</sequence>
<keyword evidence="3" id="KW-1185">Reference proteome</keyword>
<reference evidence="3" key="1">
    <citation type="journal article" date="2019" name="Int. J. Syst. Evol. Microbiol.">
        <title>The Global Catalogue of Microorganisms (GCM) 10K type strain sequencing project: providing services to taxonomists for standard genome sequencing and annotation.</title>
        <authorList>
            <consortium name="The Broad Institute Genomics Platform"/>
            <consortium name="The Broad Institute Genome Sequencing Center for Infectious Disease"/>
            <person name="Wu L."/>
            <person name="Ma J."/>
        </authorList>
    </citation>
    <scope>NUCLEOTIDE SEQUENCE [LARGE SCALE GENOMIC DNA]</scope>
    <source>
        <strain evidence="3">JCM 31319</strain>
    </source>
</reference>